<dbReference type="GO" id="GO:0022857">
    <property type="term" value="F:transmembrane transporter activity"/>
    <property type="evidence" value="ECO:0007669"/>
    <property type="project" value="InterPro"/>
</dbReference>
<evidence type="ECO:0000256" key="6">
    <source>
        <dbReference type="SAM" id="Phobius"/>
    </source>
</evidence>
<reference evidence="8" key="3">
    <citation type="submission" date="2022-01" db="EMBL/GenBank/DDBJ databases">
        <title>Collection of gut derived symbiotic bacterial strains cultured from healthy donors.</title>
        <authorList>
            <person name="Lin H."/>
            <person name="Kohout C."/>
            <person name="Waligurski E."/>
            <person name="Pamer E.G."/>
        </authorList>
    </citation>
    <scope>NUCLEOTIDE SEQUENCE</scope>
    <source>
        <strain evidence="8">DFI.6.55</strain>
    </source>
</reference>
<feature type="transmembrane region" description="Helical" evidence="6">
    <location>
        <begin position="284"/>
        <end position="304"/>
    </location>
</feature>
<evidence type="ECO:0000313" key="8">
    <source>
        <dbReference type="EMBL" id="MCG4748772.1"/>
    </source>
</evidence>
<feature type="transmembrane region" description="Helical" evidence="6">
    <location>
        <begin position="378"/>
        <end position="398"/>
    </location>
</feature>
<dbReference type="PROSITE" id="PS50850">
    <property type="entry name" value="MFS"/>
    <property type="match status" value="1"/>
</dbReference>
<evidence type="ECO:0000256" key="1">
    <source>
        <dbReference type="ARBA" id="ARBA00004651"/>
    </source>
</evidence>
<evidence type="ECO:0000256" key="2">
    <source>
        <dbReference type="ARBA" id="ARBA00022448"/>
    </source>
</evidence>
<dbReference type="Proteomes" id="UP000669239">
    <property type="component" value="Unassembled WGS sequence"/>
</dbReference>
<dbReference type="InterPro" id="IPR036259">
    <property type="entry name" value="MFS_trans_sf"/>
</dbReference>
<dbReference type="AlphaFoldDB" id="A0AAX1SLL1"/>
<dbReference type="Proteomes" id="UP001299608">
    <property type="component" value="Unassembled WGS sequence"/>
</dbReference>
<dbReference type="EMBL" id="JAAITT010000060">
    <property type="protein sequence ID" value="NSJ52183.1"/>
    <property type="molecule type" value="Genomic_DNA"/>
</dbReference>
<reference evidence="9" key="2">
    <citation type="submission" date="2020-02" db="EMBL/GenBank/DDBJ databases">
        <authorList>
            <person name="Littmann E."/>
            <person name="Sorbara M."/>
        </authorList>
    </citation>
    <scope>NUCLEOTIDE SEQUENCE</scope>
    <source>
        <strain evidence="9">MSK.1.17</strain>
    </source>
</reference>
<dbReference type="InterPro" id="IPR020846">
    <property type="entry name" value="MFS_dom"/>
</dbReference>
<feature type="transmembrane region" description="Helical" evidence="6">
    <location>
        <begin position="133"/>
        <end position="153"/>
    </location>
</feature>
<dbReference type="RefSeq" id="WP_117559119.1">
    <property type="nucleotide sequence ID" value="NZ_BAABZL010000001.1"/>
</dbReference>
<keyword evidence="4 6" id="KW-1133">Transmembrane helix</keyword>
<sequence>MTMTKQKNRRMILGALFVNAFCCGGVYAWSVFSGSLAEYRNWDYGQVTLAYSLMSLMLSFFGIAGGKILDRFGPKKLMLAASVMWGGGWFLTGCVGQLWQLYLVFGIMAAVGSGLAYNPSITTAVRWYPDKKGFASGLITGATGLSSLVVAPVANMLLERYNVSVAFRIVGAAFLLLMFCASLLTDTPEPGWVPGGCEAGGKASNAGAANDLTWKEMFGDRRFYLIWLAFLGGCVSGLMLIGHASTIGKEVAGISSGEAALLVGIMAVANFLGRMLMGGLSDKIGRYQTILISLAASTVGMVVLSRAKGFFIFVTALILLCVCFGGVLSVFPNIVSENFGLKNMGINYGIVFTAYGIAALIGPMTASAVKDASGSYNMAFIIAGVFAAAAFILVYVIYCMSKKNKEIPGMD</sequence>
<dbReference type="PANTHER" id="PTHR11360">
    <property type="entry name" value="MONOCARBOXYLATE TRANSPORTER"/>
    <property type="match status" value="1"/>
</dbReference>
<reference evidence="9 10" key="1">
    <citation type="journal article" date="2020" name="Cell Host Microbe">
        <title>Functional and Genomic Variation between Human-Derived Isolates of Lachnospiraceae Reveals Inter- and Intra-Species Diversity.</title>
        <authorList>
            <person name="Sorbara M.T."/>
            <person name="Littmann E.R."/>
            <person name="Fontana E."/>
            <person name="Moody T.U."/>
            <person name="Kohout C.E."/>
            <person name="Gjonbalaj M."/>
            <person name="Eaton V."/>
            <person name="Seok R."/>
            <person name="Leiner I.M."/>
            <person name="Pamer E.G."/>
        </authorList>
    </citation>
    <scope>NUCLEOTIDE SEQUENCE [LARGE SCALE GENOMIC DNA]</scope>
    <source>
        <strain evidence="9 10">MSK.1.17</strain>
    </source>
</reference>
<protein>
    <submittedName>
        <fullName evidence="8">OFA family MFS transporter</fullName>
    </submittedName>
</protein>
<feature type="transmembrane region" description="Helical" evidence="6">
    <location>
        <begin position="346"/>
        <end position="366"/>
    </location>
</feature>
<dbReference type="InterPro" id="IPR050327">
    <property type="entry name" value="Proton-linked_MCT"/>
</dbReference>
<feature type="transmembrane region" description="Helical" evidence="6">
    <location>
        <begin position="310"/>
        <end position="334"/>
    </location>
</feature>
<evidence type="ECO:0000259" key="7">
    <source>
        <dbReference type="PROSITE" id="PS50850"/>
    </source>
</evidence>
<proteinExistence type="predicted"/>
<feature type="transmembrane region" description="Helical" evidence="6">
    <location>
        <begin position="165"/>
        <end position="184"/>
    </location>
</feature>
<feature type="transmembrane region" description="Helical" evidence="6">
    <location>
        <begin position="101"/>
        <end position="121"/>
    </location>
</feature>
<dbReference type="CDD" id="cd17353">
    <property type="entry name" value="MFS_OFA_like"/>
    <property type="match status" value="1"/>
</dbReference>
<evidence type="ECO:0000313" key="11">
    <source>
        <dbReference type="Proteomes" id="UP001299608"/>
    </source>
</evidence>
<dbReference type="PANTHER" id="PTHR11360:SF317">
    <property type="entry name" value="MAJOR FACILITATOR SUPERFAMILY (MFS) PROFILE DOMAIN-CONTAINING PROTEIN-RELATED"/>
    <property type="match status" value="1"/>
</dbReference>
<keyword evidence="5 6" id="KW-0472">Membrane</keyword>
<dbReference type="GO" id="GO:0005886">
    <property type="term" value="C:plasma membrane"/>
    <property type="evidence" value="ECO:0007669"/>
    <property type="project" value="UniProtKB-SubCell"/>
</dbReference>
<dbReference type="Gene3D" id="1.20.1250.20">
    <property type="entry name" value="MFS general substrate transporter like domains"/>
    <property type="match status" value="2"/>
</dbReference>
<evidence type="ECO:0000256" key="4">
    <source>
        <dbReference type="ARBA" id="ARBA00022989"/>
    </source>
</evidence>
<name>A0AAX1SLL1_9FIRM</name>
<dbReference type="SUPFAM" id="SSF103473">
    <property type="entry name" value="MFS general substrate transporter"/>
    <property type="match status" value="1"/>
</dbReference>
<keyword evidence="2" id="KW-0813">Transport</keyword>
<feature type="transmembrane region" description="Helical" evidence="6">
    <location>
        <begin position="44"/>
        <end position="65"/>
    </location>
</feature>
<feature type="transmembrane region" description="Helical" evidence="6">
    <location>
        <begin position="224"/>
        <end position="245"/>
    </location>
</feature>
<feature type="transmembrane region" description="Helical" evidence="6">
    <location>
        <begin position="77"/>
        <end position="95"/>
    </location>
</feature>
<feature type="transmembrane region" description="Helical" evidence="6">
    <location>
        <begin position="251"/>
        <end position="272"/>
    </location>
</feature>
<evidence type="ECO:0000313" key="10">
    <source>
        <dbReference type="Proteomes" id="UP000669239"/>
    </source>
</evidence>
<keyword evidence="3 6" id="KW-0812">Transmembrane</keyword>
<dbReference type="Pfam" id="PF07690">
    <property type="entry name" value="MFS_1"/>
    <property type="match status" value="1"/>
</dbReference>
<accession>A0AAX1SLL1</accession>
<gene>
    <name evidence="9" type="ORF">G5B36_26380</name>
    <name evidence="8" type="ORF">L0N08_25485</name>
</gene>
<evidence type="ECO:0000313" key="9">
    <source>
        <dbReference type="EMBL" id="NSJ52183.1"/>
    </source>
</evidence>
<dbReference type="InterPro" id="IPR011701">
    <property type="entry name" value="MFS"/>
</dbReference>
<keyword evidence="10" id="KW-1185">Reference proteome</keyword>
<dbReference type="EMBL" id="JAKNGE010000043">
    <property type="protein sequence ID" value="MCG4748772.1"/>
    <property type="molecule type" value="Genomic_DNA"/>
</dbReference>
<comment type="caution">
    <text evidence="8">The sequence shown here is derived from an EMBL/GenBank/DDBJ whole genome shotgun (WGS) entry which is preliminary data.</text>
</comment>
<evidence type="ECO:0000256" key="5">
    <source>
        <dbReference type="ARBA" id="ARBA00023136"/>
    </source>
</evidence>
<comment type="subcellular location">
    <subcellularLocation>
        <location evidence="1">Cell membrane</location>
        <topology evidence="1">Multi-pass membrane protein</topology>
    </subcellularLocation>
</comment>
<organism evidence="8 11">
    <name type="scientific">Enterocloster aldenensis</name>
    <dbReference type="NCBI Taxonomy" id="358742"/>
    <lineage>
        <taxon>Bacteria</taxon>
        <taxon>Bacillati</taxon>
        <taxon>Bacillota</taxon>
        <taxon>Clostridia</taxon>
        <taxon>Lachnospirales</taxon>
        <taxon>Lachnospiraceae</taxon>
        <taxon>Enterocloster</taxon>
    </lineage>
</organism>
<evidence type="ECO:0000256" key="3">
    <source>
        <dbReference type="ARBA" id="ARBA00022692"/>
    </source>
</evidence>
<dbReference type="GeneID" id="97207223"/>
<feature type="domain" description="Major facilitator superfamily (MFS) profile" evidence="7">
    <location>
        <begin position="8"/>
        <end position="402"/>
    </location>
</feature>